<organism evidence="1 2">
    <name type="scientific">Olsenella porci</name>
    <dbReference type="NCBI Taxonomy" id="2652279"/>
    <lineage>
        <taxon>Bacteria</taxon>
        <taxon>Bacillati</taxon>
        <taxon>Actinomycetota</taxon>
        <taxon>Coriobacteriia</taxon>
        <taxon>Coriobacteriales</taxon>
        <taxon>Atopobiaceae</taxon>
        <taxon>Olsenella</taxon>
    </lineage>
</organism>
<sequence length="342" mass="36010">MLLLGQDEIRACFSMGEAIDAVGEAFSLASEKCADVPQRTVLARPELDATLLVMPSYVPAGGRERADAAMGVKVLGVYPDNRRWGLPTTTAVMVVVDPDTGLVDALVDGTYLTRLRTGAAAGAATRLLARPNARVGALLGTGGLALCQLEALLCARKLEEVRLFSPHPEHARELARLARKELDLNRTTLVPCDSARACVEGADVITCATTSHEPVMEASWVKPGAHVNGVGSYTPNMRELPETLIARAELISVDSTDAVMAEDGTLIDAVADGLVSRGDLVELGTLWDQADGGASCLRGTPALPSDSTSVFKTVGIAVQDSVCAARIVRAARERGVGREVEL</sequence>
<reference evidence="1 2" key="1">
    <citation type="submission" date="2019-08" db="EMBL/GenBank/DDBJ databases">
        <title>In-depth cultivation of the pig gut microbiome towards novel bacterial diversity and tailored functional studies.</title>
        <authorList>
            <person name="Wylensek D."/>
            <person name="Hitch T.C.A."/>
            <person name="Clavel T."/>
        </authorList>
    </citation>
    <scope>NUCLEOTIDE SEQUENCE [LARGE SCALE GENOMIC DNA]</scope>
    <source>
        <strain evidence="1 2">CA-Schmier-601-WT-1</strain>
    </source>
</reference>
<comment type="caution">
    <text evidence="1">The sequence shown here is derived from an EMBL/GenBank/DDBJ whole genome shotgun (WGS) entry which is preliminary data.</text>
</comment>
<evidence type="ECO:0000313" key="1">
    <source>
        <dbReference type="EMBL" id="MST72915.1"/>
    </source>
</evidence>
<dbReference type="PANTHER" id="PTHR13812">
    <property type="entry name" value="KETIMINE REDUCTASE MU-CRYSTALLIN"/>
    <property type="match status" value="1"/>
</dbReference>
<dbReference type="Gene3D" id="3.30.1780.10">
    <property type="entry name" value="ornithine cyclodeaminase, domain 1"/>
    <property type="match status" value="1"/>
</dbReference>
<dbReference type="InterPro" id="IPR023401">
    <property type="entry name" value="ODC_N"/>
</dbReference>
<dbReference type="InterPro" id="IPR003462">
    <property type="entry name" value="ODC_Mu_crystall"/>
</dbReference>
<protein>
    <submittedName>
        <fullName evidence="1">Ornithine cyclodeaminase family protein</fullName>
    </submittedName>
</protein>
<dbReference type="PIRSF" id="PIRSF001439">
    <property type="entry name" value="CryM"/>
    <property type="match status" value="1"/>
</dbReference>
<dbReference type="GO" id="GO:0005737">
    <property type="term" value="C:cytoplasm"/>
    <property type="evidence" value="ECO:0007669"/>
    <property type="project" value="TreeGrafter"/>
</dbReference>
<dbReference type="AlphaFoldDB" id="A0A6N7XS19"/>
<keyword evidence="2" id="KW-1185">Reference proteome</keyword>
<accession>A0A6N7XS19</accession>
<proteinExistence type="predicted"/>
<dbReference type="Gene3D" id="3.40.50.720">
    <property type="entry name" value="NAD(P)-binding Rossmann-like Domain"/>
    <property type="match status" value="1"/>
</dbReference>
<dbReference type="RefSeq" id="WP_154435524.1">
    <property type="nucleotide sequence ID" value="NZ_VUNC01000005.1"/>
</dbReference>
<evidence type="ECO:0000313" key="2">
    <source>
        <dbReference type="Proteomes" id="UP000469325"/>
    </source>
</evidence>
<dbReference type="EMBL" id="VUNC01000005">
    <property type="protein sequence ID" value="MST72915.1"/>
    <property type="molecule type" value="Genomic_DNA"/>
</dbReference>
<dbReference type="Proteomes" id="UP000469325">
    <property type="component" value="Unassembled WGS sequence"/>
</dbReference>
<dbReference type="SUPFAM" id="SSF51735">
    <property type="entry name" value="NAD(P)-binding Rossmann-fold domains"/>
    <property type="match status" value="1"/>
</dbReference>
<gene>
    <name evidence="1" type="ORF">FYJ68_07320</name>
</gene>
<dbReference type="PANTHER" id="PTHR13812:SF19">
    <property type="entry name" value="KETIMINE REDUCTASE MU-CRYSTALLIN"/>
    <property type="match status" value="1"/>
</dbReference>
<name>A0A6N7XS19_9ACTN</name>
<dbReference type="Pfam" id="PF02423">
    <property type="entry name" value="OCD_Mu_crystall"/>
    <property type="match status" value="1"/>
</dbReference>
<dbReference type="InterPro" id="IPR036291">
    <property type="entry name" value="NAD(P)-bd_dom_sf"/>
</dbReference>